<proteinExistence type="predicted"/>
<protein>
    <submittedName>
        <fullName evidence="1">Uncharacterized protein</fullName>
    </submittedName>
</protein>
<organism evidence="1">
    <name type="scientific">Spodoptera litura male-killing virus</name>
    <dbReference type="NCBI Taxonomy" id="2996810"/>
    <lineage>
        <taxon>Viruses</taxon>
        <taxon>Riboviria</taxon>
    </lineage>
</organism>
<name>A0AA86IZJ9_9VIRU</name>
<reference evidence="1" key="1">
    <citation type="submission" date="2022-11" db="EMBL/GenBank/DDBJ databases">
        <title>A novel segmented RNA virus that induces male killing in a noctuid moth.</title>
        <authorList>
            <person name="Nagamine K."/>
            <person name="Kanno Y."/>
            <person name="Sahara K."/>
            <person name="Fukushi M."/>
            <person name="Ishikawa Y."/>
            <person name="Terao M."/>
            <person name="Kageyama D."/>
            <person name="Shintani Y."/>
        </authorList>
    </citation>
    <scope>NUCLEOTIDE SEQUENCE</scope>
</reference>
<accession>A0AA86IZJ9</accession>
<evidence type="ECO:0000313" key="1">
    <source>
        <dbReference type="EMBL" id="BDU47026.1"/>
    </source>
</evidence>
<sequence length="133" mass="14739">MVCLIVLAALLILSNTVDCDLNAVLNDLNRVPTPTNPQNNWQIEKQTQQLQQGWAALSAALDYTKQHQQQLPTVKPRPKPMYPILPSVVCRDGHCLNSCAPGFYCYSNRHTCLQNSDCIGEDSCHSACVIQVS</sequence>
<dbReference type="EMBL" id="LC740470">
    <property type="protein sequence ID" value="BDU47026.1"/>
    <property type="molecule type" value="Genomic_RNA"/>
</dbReference>